<reference evidence="2 3" key="1">
    <citation type="submission" date="2019-03" db="EMBL/GenBank/DDBJ databases">
        <title>Genomic Encyclopedia of Type Strains, Phase IV (KMG-IV): sequencing the most valuable type-strain genomes for metagenomic binning, comparative biology and taxonomic classification.</title>
        <authorList>
            <person name="Goeker M."/>
        </authorList>
    </citation>
    <scope>NUCLEOTIDE SEQUENCE [LARGE SCALE GENOMIC DNA]</scope>
    <source>
        <strain evidence="2 3">DSM 101483</strain>
    </source>
</reference>
<sequence length="137" mass="14547">MIKIQLGKGTGCLGEGEACTGGRQLGGQYVKLPDLDVEIRLGPGKSRFGLAFVTLGILISLLRGGFLSVKPLLPGIFLKSSFLGGQGRGDLCFCLSNNGVLQGRGRLRIGDGGFGRQDIRFGLSRFCRVIAFIDGKE</sequence>
<keyword evidence="1" id="KW-1133">Transmembrane helix</keyword>
<evidence type="ECO:0000256" key="1">
    <source>
        <dbReference type="SAM" id="Phobius"/>
    </source>
</evidence>
<evidence type="ECO:0000313" key="3">
    <source>
        <dbReference type="Proteomes" id="UP000295506"/>
    </source>
</evidence>
<organism evidence="2 3">
    <name type="scientific">Pseudodesulfovibrio indicus</name>
    <dbReference type="NCBI Taxonomy" id="1716143"/>
    <lineage>
        <taxon>Bacteria</taxon>
        <taxon>Pseudomonadati</taxon>
        <taxon>Thermodesulfobacteriota</taxon>
        <taxon>Desulfovibrionia</taxon>
        <taxon>Desulfovibrionales</taxon>
        <taxon>Desulfovibrionaceae</taxon>
    </lineage>
</organism>
<feature type="transmembrane region" description="Helical" evidence="1">
    <location>
        <begin position="48"/>
        <end position="69"/>
    </location>
</feature>
<accession>A0AA94TKJ9</accession>
<keyword evidence="1" id="KW-0472">Membrane</keyword>
<dbReference type="EMBL" id="SOBK01000001">
    <property type="protein sequence ID" value="TDT92020.1"/>
    <property type="molecule type" value="Genomic_DNA"/>
</dbReference>
<gene>
    <name evidence="2" type="ORF">EDC59_101424</name>
</gene>
<dbReference type="AlphaFoldDB" id="A0AA94TKJ9"/>
<dbReference type="Proteomes" id="UP000295506">
    <property type="component" value="Unassembled WGS sequence"/>
</dbReference>
<keyword evidence="1" id="KW-0812">Transmembrane</keyword>
<name>A0AA94TKJ9_9BACT</name>
<proteinExistence type="predicted"/>
<protein>
    <submittedName>
        <fullName evidence="2">Uncharacterized protein</fullName>
    </submittedName>
</protein>
<evidence type="ECO:0000313" key="2">
    <source>
        <dbReference type="EMBL" id="TDT92020.1"/>
    </source>
</evidence>
<comment type="caution">
    <text evidence="2">The sequence shown here is derived from an EMBL/GenBank/DDBJ whole genome shotgun (WGS) entry which is preliminary data.</text>
</comment>